<reference evidence="4" key="1">
    <citation type="submission" date="2025-08" db="UniProtKB">
        <authorList>
            <consortium name="RefSeq"/>
        </authorList>
    </citation>
    <scope>IDENTIFICATION</scope>
    <source>
        <tissue evidence="4">Muscle</tissue>
    </source>
</reference>
<dbReference type="GeneID" id="111087806"/>
<keyword evidence="1" id="KW-0812">Transmembrane</keyword>
<evidence type="ECO:0000313" key="4">
    <source>
        <dbReference type="RefSeq" id="XP_022251498.1"/>
    </source>
</evidence>
<dbReference type="InterPro" id="IPR003961">
    <property type="entry name" value="FN3_dom"/>
</dbReference>
<organism evidence="3 4">
    <name type="scientific">Limulus polyphemus</name>
    <name type="common">Atlantic horseshoe crab</name>
    <dbReference type="NCBI Taxonomy" id="6850"/>
    <lineage>
        <taxon>Eukaryota</taxon>
        <taxon>Metazoa</taxon>
        <taxon>Ecdysozoa</taxon>
        <taxon>Arthropoda</taxon>
        <taxon>Chelicerata</taxon>
        <taxon>Merostomata</taxon>
        <taxon>Xiphosura</taxon>
        <taxon>Limulidae</taxon>
        <taxon>Limulus</taxon>
    </lineage>
</organism>
<name>A0ABM1T6J2_LIMPO</name>
<dbReference type="SMART" id="SM00060">
    <property type="entry name" value="FN3"/>
    <property type="match status" value="1"/>
</dbReference>
<evidence type="ECO:0000259" key="2">
    <source>
        <dbReference type="PROSITE" id="PS50853"/>
    </source>
</evidence>
<dbReference type="Gene3D" id="2.60.40.10">
    <property type="entry name" value="Immunoglobulins"/>
    <property type="match status" value="1"/>
</dbReference>
<evidence type="ECO:0000313" key="3">
    <source>
        <dbReference type="Proteomes" id="UP000694941"/>
    </source>
</evidence>
<dbReference type="PROSITE" id="PS50853">
    <property type="entry name" value="FN3"/>
    <property type="match status" value="1"/>
</dbReference>
<keyword evidence="1" id="KW-1133">Transmembrane helix</keyword>
<dbReference type="CDD" id="cd00063">
    <property type="entry name" value="FN3"/>
    <property type="match status" value="1"/>
</dbReference>
<dbReference type="Pfam" id="PF00041">
    <property type="entry name" value="fn3"/>
    <property type="match status" value="1"/>
</dbReference>
<evidence type="ECO:0000256" key="1">
    <source>
        <dbReference type="SAM" id="Phobius"/>
    </source>
</evidence>
<keyword evidence="1" id="KW-0472">Membrane</keyword>
<accession>A0ABM1T6J2</accession>
<dbReference type="InterPro" id="IPR013783">
    <property type="entry name" value="Ig-like_fold"/>
</dbReference>
<dbReference type="RefSeq" id="XP_022251498.1">
    <property type="nucleotide sequence ID" value="XM_022395790.1"/>
</dbReference>
<proteinExistence type="predicted"/>
<dbReference type="Proteomes" id="UP000694941">
    <property type="component" value="Unplaced"/>
</dbReference>
<protein>
    <submittedName>
        <fullName evidence="4">Uncharacterized protein LOC111087806 isoform X1</fullName>
    </submittedName>
</protein>
<gene>
    <name evidence="4" type="primary">LOC111087806</name>
</gene>
<sequence>MHSKIFMVIIRNILRMNCKMSYTSIVMVALFSFILLESSFGMKLGMKLNVMKPTLIKAPPSKLTNVTVHPSTVVATVRWHLISDGGYPVTHFTLLYYPLVPSSNKTRQLPLPVHISPAARQFFIYHLYPATQYVFRIWATNRLGPGEASTVQATTVRPISPHGETLFQSLWMSSSVTLINYFYPWNKNNLYIFGEIVEYLTKSESQYSTSSVWMIGILLVVGFVLLLPVLSCILICKNEHNIIPDDINDMSRITSNSRFEYNLEETYLLEEADFNANIEKVRTTNNNTVVQPSS</sequence>
<feature type="domain" description="Fibronectin type-III" evidence="2">
    <location>
        <begin position="59"/>
        <end position="159"/>
    </location>
</feature>
<dbReference type="SUPFAM" id="SSF49265">
    <property type="entry name" value="Fibronectin type III"/>
    <property type="match status" value="1"/>
</dbReference>
<dbReference type="InterPro" id="IPR036116">
    <property type="entry name" value="FN3_sf"/>
</dbReference>
<keyword evidence="3" id="KW-1185">Reference proteome</keyword>
<feature type="transmembrane region" description="Helical" evidence="1">
    <location>
        <begin position="212"/>
        <end position="236"/>
    </location>
</feature>